<evidence type="ECO:0000313" key="9">
    <source>
        <dbReference type="Proteomes" id="UP001280581"/>
    </source>
</evidence>
<evidence type="ECO:0000256" key="3">
    <source>
        <dbReference type="ARBA" id="ARBA00023125"/>
    </source>
</evidence>
<evidence type="ECO:0000256" key="5">
    <source>
        <dbReference type="ARBA" id="ARBA00023242"/>
    </source>
</evidence>
<dbReference type="Pfam" id="PF04082">
    <property type="entry name" value="Fungal_trans"/>
    <property type="match status" value="1"/>
</dbReference>
<dbReference type="PANTHER" id="PTHR31845">
    <property type="entry name" value="FINGER DOMAIN PROTEIN, PUTATIVE-RELATED"/>
    <property type="match status" value="1"/>
</dbReference>
<feature type="domain" description="Xylanolytic transcriptional activator regulatory" evidence="7">
    <location>
        <begin position="164"/>
        <end position="233"/>
    </location>
</feature>
<accession>A0AAN6M526</accession>
<keyword evidence="3" id="KW-0238">DNA-binding</keyword>
<dbReference type="AlphaFoldDB" id="A0AAN6M526"/>
<keyword evidence="4" id="KW-0804">Transcription</keyword>
<evidence type="ECO:0000256" key="6">
    <source>
        <dbReference type="SAM" id="MobiDB-lite"/>
    </source>
</evidence>
<feature type="region of interest" description="Disordered" evidence="6">
    <location>
        <begin position="1"/>
        <end position="23"/>
    </location>
</feature>
<dbReference type="GO" id="GO:0005634">
    <property type="term" value="C:nucleus"/>
    <property type="evidence" value="ECO:0007669"/>
    <property type="project" value="UniProtKB-SubCell"/>
</dbReference>
<comment type="subcellular location">
    <subcellularLocation>
        <location evidence="1">Nucleus</location>
    </subcellularLocation>
</comment>
<dbReference type="Proteomes" id="UP001280581">
    <property type="component" value="Unassembled WGS sequence"/>
</dbReference>
<dbReference type="SMART" id="SM00906">
    <property type="entry name" value="Fungal_trans"/>
    <property type="match status" value="1"/>
</dbReference>
<evidence type="ECO:0000313" key="8">
    <source>
        <dbReference type="EMBL" id="KAK3215923.1"/>
    </source>
</evidence>
<reference evidence="8 9" key="1">
    <citation type="submission" date="2021-02" db="EMBL/GenBank/DDBJ databases">
        <title>Genome assembly of Pseudopithomyces chartarum.</title>
        <authorList>
            <person name="Jauregui R."/>
            <person name="Singh J."/>
            <person name="Voisey C."/>
        </authorList>
    </citation>
    <scope>NUCLEOTIDE SEQUENCE [LARGE SCALE GENOMIC DNA]</scope>
    <source>
        <strain evidence="8 9">AGR01</strain>
    </source>
</reference>
<evidence type="ECO:0000256" key="2">
    <source>
        <dbReference type="ARBA" id="ARBA00023015"/>
    </source>
</evidence>
<protein>
    <recommendedName>
        <fullName evidence="7">Xylanolytic transcriptional activator regulatory domain-containing protein</fullName>
    </recommendedName>
</protein>
<sequence length="500" mass="55843">MREVETSPAHDSERRGQASTEDNQSRWELVLDTDLGPDAPPGSYVSRSTPLISTGTAEDIITMGIITYKNAQACLDLYKGKLDHFPYRILGDRASCNLDAIRTASPLLLAAICSVSILHKAPGDFGACYVHFKSVYMSRSVAKDLSVDDIRALCIGAFWLSDMSWTLVGTAVRMATELHLQKSFGKALRGDREHYLRARLYLLVYACDHHFSIPFGRPPLTRQCNAIRNVRKFRQCTHATEDDARLVSQVLRWSLCADVFENYDADAGVPLTDSGLSDLCTFSNSLDSLRAEWIDRFQPNMHIGNYPRKGVGLQCDFAKLYLCSHAFRGIEGSDTMGRSQEAAQAFDILTNEGISSALSIINGVASDTEIQSFFNGLPVYFDIMLAFSVVFLFKVSSKYPNLFRLDVNATKHSVNNMLVVMKRITANFHPHHLLVDLTKGIDGLLQRWCVADDTIASGRRIDTQQAMPSADRINVLEPEWFEGLLDPQFMAEYDLLAWPG</sequence>
<dbReference type="InterPro" id="IPR051089">
    <property type="entry name" value="prtT"/>
</dbReference>
<dbReference type="PANTHER" id="PTHR31845:SF17">
    <property type="entry name" value="ZN(II)2CYS6 TRANSCRIPTION FACTOR (EUROFUNG)"/>
    <property type="match status" value="1"/>
</dbReference>
<proteinExistence type="predicted"/>
<dbReference type="EMBL" id="WVTA01000002">
    <property type="protein sequence ID" value="KAK3215923.1"/>
    <property type="molecule type" value="Genomic_DNA"/>
</dbReference>
<name>A0AAN6M526_9PLEO</name>
<dbReference type="CDD" id="cd12148">
    <property type="entry name" value="fungal_TF_MHR"/>
    <property type="match status" value="1"/>
</dbReference>
<evidence type="ECO:0000256" key="4">
    <source>
        <dbReference type="ARBA" id="ARBA00023163"/>
    </source>
</evidence>
<evidence type="ECO:0000259" key="7">
    <source>
        <dbReference type="SMART" id="SM00906"/>
    </source>
</evidence>
<dbReference type="GO" id="GO:0000981">
    <property type="term" value="F:DNA-binding transcription factor activity, RNA polymerase II-specific"/>
    <property type="evidence" value="ECO:0007669"/>
    <property type="project" value="TreeGrafter"/>
</dbReference>
<dbReference type="GO" id="GO:0008270">
    <property type="term" value="F:zinc ion binding"/>
    <property type="evidence" value="ECO:0007669"/>
    <property type="project" value="InterPro"/>
</dbReference>
<keyword evidence="9" id="KW-1185">Reference proteome</keyword>
<keyword evidence="2" id="KW-0805">Transcription regulation</keyword>
<dbReference type="InterPro" id="IPR007219">
    <property type="entry name" value="XnlR_reg_dom"/>
</dbReference>
<comment type="caution">
    <text evidence="8">The sequence shown here is derived from an EMBL/GenBank/DDBJ whole genome shotgun (WGS) entry which is preliminary data.</text>
</comment>
<evidence type="ECO:0000256" key="1">
    <source>
        <dbReference type="ARBA" id="ARBA00004123"/>
    </source>
</evidence>
<dbReference type="GO" id="GO:0006351">
    <property type="term" value="P:DNA-templated transcription"/>
    <property type="evidence" value="ECO:0007669"/>
    <property type="project" value="InterPro"/>
</dbReference>
<organism evidence="8 9">
    <name type="scientific">Pseudopithomyces chartarum</name>
    <dbReference type="NCBI Taxonomy" id="1892770"/>
    <lineage>
        <taxon>Eukaryota</taxon>
        <taxon>Fungi</taxon>
        <taxon>Dikarya</taxon>
        <taxon>Ascomycota</taxon>
        <taxon>Pezizomycotina</taxon>
        <taxon>Dothideomycetes</taxon>
        <taxon>Pleosporomycetidae</taxon>
        <taxon>Pleosporales</taxon>
        <taxon>Massarineae</taxon>
        <taxon>Didymosphaeriaceae</taxon>
        <taxon>Pseudopithomyces</taxon>
    </lineage>
</organism>
<gene>
    <name evidence="8" type="ORF">GRF29_8g1555307</name>
</gene>
<dbReference type="GO" id="GO:0000976">
    <property type="term" value="F:transcription cis-regulatory region binding"/>
    <property type="evidence" value="ECO:0007669"/>
    <property type="project" value="TreeGrafter"/>
</dbReference>
<feature type="compositionally biased region" description="Basic and acidic residues" evidence="6">
    <location>
        <begin position="1"/>
        <end position="16"/>
    </location>
</feature>
<keyword evidence="5" id="KW-0539">Nucleus</keyword>